<proteinExistence type="predicted"/>
<dbReference type="SUPFAM" id="SSF56784">
    <property type="entry name" value="HAD-like"/>
    <property type="match status" value="1"/>
</dbReference>
<evidence type="ECO:0000256" key="2">
    <source>
        <dbReference type="ARBA" id="ARBA00022801"/>
    </source>
</evidence>
<dbReference type="SFLD" id="SFLDS00003">
    <property type="entry name" value="Haloacid_Dehalogenase"/>
    <property type="match status" value="1"/>
</dbReference>
<evidence type="ECO:0000313" key="5">
    <source>
        <dbReference type="Proteomes" id="UP000606922"/>
    </source>
</evidence>
<dbReference type="GO" id="GO:0044281">
    <property type="term" value="P:small molecule metabolic process"/>
    <property type="evidence" value="ECO:0007669"/>
    <property type="project" value="UniProtKB-ARBA"/>
</dbReference>
<dbReference type="GO" id="GO:0016787">
    <property type="term" value="F:hydrolase activity"/>
    <property type="evidence" value="ECO:0007669"/>
    <property type="project" value="UniProtKB-KW"/>
</dbReference>
<dbReference type="InterPro" id="IPR023214">
    <property type="entry name" value="HAD_sf"/>
</dbReference>
<dbReference type="EMBL" id="BMGB01000001">
    <property type="protein sequence ID" value="GGB03974.1"/>
    <property type="molecule type" value="Genomic_DNA"/>
</dbReference>
<dbReference type="PRINTS" id="PR00413">
    <property type="entry name" value="HADHALOGNASE"/>
</dbReference>
<evidence type="ECO:0000256" key="1">
    <source>
        <dbReference type="ARBA" id="ARBA00001946"/>
    </source>
</evidence>
<dbReference type="Proteomes" id="UP000606922">
    <property type="component" value="Unassembled WGS sequence"/>
</dbReference>
<comment type="cofactor">
    <cofactor evidence="1">
        <name>Mg(2+)</name>
        <dbReference type="ChEBI" id="CHEBI:18420"/>
    </cofactor>
</comment>
<protein>
    <submittedName>
        <fullName evidence="4">Hydrolase</fullName>
    </submittedName>
</protein>
<evidence type="ECO:0000256" key="3">
    <source>
        <dbReference type="ARBA" id="ARBA00022842"/>
    </source>
</evidence>
<keyword evidence="2 4" id="KW-0378">Hydrolase</keyword>
<gene>
    <name evidence="4" type="ORF">GCM10010979_18340</name>
</gene>
<keyword evidence="5" id="KW-1185">Reference proteome</keyword>
<accession>A0A916WID9</accession>
<dbReference type="NCBIfam" id="TIGR01549">
    <property type="entry name" value="HAD-SF-IA-v1"/>
    <property type="match status" value="1"/>
</dbReference>
<comment type="caution">
    <text evidence="4">The sequence shown here is derived from an EMBL/GenBank/DDBJ whole genome shotgun (WGS) entry which is preliminary data.</text>
</comment>
<evidence type="ECO:0000313" key="4">
    <source>
        <dbReference type="EMBL" id="GGB03974.1"/>
    </source>
</evidence>
<sequence length="245" mass="26772">MIPAVVLFDLDDTLFAHSRAVASGVAAYRAAHGGALAAADDAVELARWYALEEHHYHRYLAGELDYREQRRHRARGFVEPFGLDLSNDVDADDWFGRYLVQYERAWELYDDTLPALDTLQELRPDVRFGVITNAELPFQRSKMDATGLATRIELTIASGDVGVAKPHPRIFQFACQQFGVEPRDAAYVGDRLETDAIGAAGAGLTGVWLDRKGAATDDEKARAAASGVRIVAGLGDLPTALSIQA</sequence>
<reference evidence="4" key="2">
    <citation type="submission" date="2020-09" db="EMBL/GenBank/DDBJ databases">
        <authorList>
            <person name="Sun Q."/>
            <person name="Zhou Y."/>
        </authorList>
    </citation>
    <scope>NUCLEOTIDE SEQUENCE</scope>
    <source>
        <strain evidence="4">CGMCC 1.12813</strain>
    </source>
</reference>
<name>A0A916WID9_9MICO</name>
<dbReference type="Gene3D" id="1.20.120.1600">
    <property type="match status" value="1"/>
</dbReference>
<dbReference type="Gene3D" id="3.40.50.1000">
    <property type="entry name" value="HAD superfamily/HAD-like"/>
    <property type="match status" value="1"/>
</dbReference>
<reference evidence="4" key="1">
    <citation type="journal article" date="2014" name="Int. J. Syst. Evol. Microbiol.">
        <title>Complete genome sequence of Corynebacterium casei LMG S-19264T (=DSM 44701T), isolated from a smear-ripened cheese.</title>
        <authorList>
            <consortium name="US DOE Joint Genome Institute (JGI-PGF)"/>
            <person name="Walter F."/>
            <person name="Albersmeier A."/>
            <person name="Kalinowski J."/>
            <person name="Ruckert C."/>
        </authorList>
    </citation>
    <scope>NUCLEOTIDE SEQUENCE</scope>
    <source>
        <strain evidence="4">CGMCC 1.12813</strain>
    </source>
</reference>
<keyword evidence="3" id="KW-0460">Magnesium</keyword>
<dbReference type="InterPro" id="IPR036412">
    <property type="entry name" value="HAD-like_sf"/>
</dbReference>
<dbReference type="InterPro" id="IPR006439">
    <property type="entry name" value="HAD-SF_hydro_IA"/>
</dbReference>
<dbReference type="AlphaFoldDB" id="A0A916WID9"/>
<dbReference type="PANTHER" id="PTHR46470:SF4">
    <property type="entry name" value="5-AMINO-6-(5-PHOSPHO-D-RIBITYLAMINO)URACIL PHOSPHATASE YIGB"/>
    <property type="match status" value="1"/>
</dbReference>
<organism evidence="4 5">
    <name type="scientific">Conyzicola nivalis</name>
    <dbReference type="NCBI Taxonomy" id="1477021"/>
    <lineage>
        <taxon>Bacteria</taxon>
        <taxon>Bacillati</taxon>
        <taxon>Actinomycetota</taxon>
        <taxon>Actinomycetes</taxon>
        <taxon>Micrococcales</taxon>
        <taxon>Microbacteriaceae</taxon>
        <taxon>Conyzicola</taxon>
    </lineage>
</organism>
<dbReference type="PANTHER" id="PTHR46470">
    <property type="entry name" value="N-ACYLNEURAMINATE-9-PHOSPHATASE"/>
    <property type="match status" value="1"/>
</dbReference>
<dbReference type="InterPro" id="IPR051400">
    <property type="entry name" value="HAD-like_hydrolase"/>
</dbReference>
<dbReference type="SFLD" id="SFLDG01129">
    <property type="entry name" value="C1.5:_HAD__Beta-PGM__Phosphata"/>
    <property type="match status" value="1"/>
</dbReference>
<dbReference type="Pfam" id="PF00702">
    <property type="entry name" value="Hydrolase"/>
    <property type="match status" value="1"/>
</dbReference>